<sequence>MVEHSQVGSVILTGLTLIMKVMKLMSMPLIISLESRVILVLMASMPGLDTDEVTMAARPVMRSK</sequence>
<comment type="caution">
    <text evidence="2">The sequence shown here is derived from an EMBL/GenBank/DDBJ whole genome shotgun (WGS) entry which is preliminary data.</text>
</comment>
<feature type="transmembrane region" description="Helical" evidence="1">
    <location>
        <begin position="6"/>
        <end position="22"/>
    </location>
</feature>
<gene>
    <name evidence="2" type="ORF">COT42_01710</name>
</gene>
<evidence type="ECO:0000256" key="1">
    <source>
        <dbReference type="SAM" id="Phobius"/>
    </source>
</evidence>
<reference evidence="2 3" key="1">
    <citation type="submission" date="2017-09" db="EMBL/GenBank/DDBJ databases">
        <title>Depth-based differentiation of microbial function through sediment-hosted aquifers and enrichment of novel symbionts in the deep terrestrial subsurface.</title>
        <authorList>
            <person name="Probst A.J."/>
            <person name="Ladd B."/>
            <person name="Jarett J.K."/>
            <person name="Geller-Mcgrath D.E."/>
            <person name="Sieber C.M."/>
            <person name="Emerson J.B."/>
            <person name="Anantharaman K."/>
            <person name="Thomas B.C."/>
            <person name="Malmstrom R."/>
            <person name="Stieglmeier M."/>
            <person name="Klingl A."/>
            <person name="Woyke T."/>
            <person name="Ryan C.M."/>
            <person name="Banfield J.F."/>
        </authorList>
    </citation>
    <scope>NUCLEOTIDE SEQUENCE [LARGE SCALE GENOMIC DNA]</scope>
    <source>
        <strain evidence="2">CG08_land_8_20_14_0_20_45_16</strain>
    </source>
</reference>
<keyword evidence="1" id="KW-0812">Transmembrane</keyword>
<keyword evidence="1" id="KW-1133">Transmembrane helix</keyword>
<evidence type="ECO:0000313" key="2">
    <source>
        <dbReference type="EMBL" id="PIS31192.1"/>
    </source>
</evidence>
<name>A0A2H0Y0Z5_UNCSA</name>
<keyword evidence="1" id="KW-0472">Membrane</keyword>
<dbReference type="EMBL" id="PEYM01000033">
    <property type="protein sequence ID" value="PIS31192.1"/>
    <property type="molecule type" value="Genomic_DNA"/>
</dbReference>
<dbReference type="Proteomes" id="UP000231343">
    <property type="component" value="Unassembled WGS sequence"/>
</dbReference>
<proteinExistence type="predicted"/>
<evidence type="ECO:0000313" key="3">
    <source>
        <dbReference type="Proteomes" id="UP000231343"/>
    </source>
</evidence>
<organism evidence="2 3">
    <name type="scientific">Candidatus Saganbacteria bacterium CG08_land_8_20_14_0_20_45_16</name>
    <dbReference type="NCBI Taxonomy" id="2014293"/>
    <lineage>
        <taxon>Bacteria</taxon>
        <taxon>Bacillati</taxon>
        <taxon>Saganbacteria</taxon>
    </lineage>
</organism>
<protein>
    <submittedName>
        <fullName evidence="2">Uncharacterized protein</fullName>
    </submittedName>
</protein>
<accession>A0A2H0Y0Z5</accession>
<dbReference type="AlphaFoldDB" id="A0A2H0Y0Z5"/>